<keyword evidence="2" id="KW-1185">Reference proteome</keyword>
<evidence type="ECO:0000313" key="1">
    <source>
        <dbReference type="EMBL" id="OAD20561.1"/>
    </source>
</evidence>
<organism evidence="1 2">
    <name type="scientific">Candidatus Thiomargarita nelsonii</name>
    <dbReference type="NCBI Taxonomy" id="1003181"/>
    <lineage>
        <taxon>Bacteria</taxon>
        <taxon>Pseudomonadati</taxon>
        <taxon>Pseudomonadota</taxon>
        <taxon>Gammaproteobacteria</taxon>
        <taxon>Thiotrichales</taxon>
        <taxon>Thiotrichaceae</taxon>
        <taxon>Thiomargarita</taxon>
    </lineage>
</organism>
<reference evidence="1 2" key="1">
    <citation type="submission" date="2016-05" db="EMBL/GenBank/DDBJ databases">
        <title>Single-cell genome of chain-forming Candidatus Thiomargarita nelsonii and comparison to other large sulfur-oxidizing bacteria.</title>
        <authorList>
            <person name="Winkel M."/>
            <person name="Salman V."/>
            <person name="Woyke T."/>
            <person name="Schulz-Vogt H."/>
            <person name="Richter M."/>
            <person name="Flood B."/>
            <person name="Bailey J."/>
            <person name="Amann R."/>
            <person name="Mussmann M."/>
        </authorList>
    </citation>
    <scope>NUCLEOTIDE SEQUENCE [LARGE SCALE GENOMIC DNA]</scope>
    <source>
        <strain evidence="1 2">THI036</strain>
    </source>
</reference>
<dbReference type="EMBL" id="LUTY01002279">
    <property type="protein sequence ID" value="OAD20561.1"/>
    <property type="molecule type" value="Genomic_DNA"/>
</dbReference>
<name>A0A176RXQ3_9GAMM</name>
<evidence type="ECO:0000313" key="2">
    <source>
        <dbReference type="Proteomes" id="UP000076962"/>
    </source>
</evidence>
<proteinExistence type="predicted"/>
<sequence>MSGAWWKIDNAKAMLSLRLLRANNYWEKYWDN</sequence>
<accession>A0A176RXQ3</accession>
<comment type="caution">
    <text evidence="1">The sequence shown here is derived from an EMBL/GenBank/DDBJ whole genome shotgun (WGS) entry which is preliminary data.</text>
</comment>
<protein>
    <submittedName>
        <fullName evidence="1">Uncharacterized protein</fullName>
    </submittedName>
</protein>
<dbReference type="AlphaFoldDB" id="A0A176RXQ3"/>
<gene>
    <name evidence="1" type="ORF">THIOM_003731</name>
</gene>
<dbReference type="Proteomes" id="UP000076962">
    <property type="component" value="Unassembled WGS sequence"/>
</dbReference>
<feature type="non-terminal residue" evidence="1">
    <location>
        <position position="32"/>
    </location>
</feature>